<feature type="domain" description="Retrovirus-related Pol polyprotein from transposon TNT 1-94-like beta-barrel" evidence="2">
    <location>
        <begin position="196"/>
        <end position="266"/>
    </location>
</feature>
<keyword evidence="4" id="KW-1185">Reference proteome</keyword>
<evidence type="ECO:0000256" key="1">
    <source>
        <dbReference type="SAM" id="MobiDB-lite"/>
    </source>
</evidence>
<protein>
    <recommendedName>
        <fullName evidence="2">Retrovirus-related Pol polyprotein from transposon TNT 1-94-like beta-barrel domain-containing protein</fullName>
    </recommendedName>
</protein>
<gene>
    <name evidence="3" type="ORF">O181_064281</name>
</gene>
<dbReference type="EMBL" id="AVOT02031135">
    <property type="protein sequence ID" value="MBW0524566.1"/>
    <property type="molecule type" value="Genomic_DNA"/>
</dbReference>
<dbReference type="Pfam" id="PF22936">
    <property type="entry name" value="Pol_BBD"/>
    <property type="match status" value="1"/>
</dbReference>
<dbReference type="AlphaFoldDB" id="A0A9Q3ELN0"/>
<proteinExistence type="predicted"/>
<dbReference type="Proteomes" id="UP000765509">
    <property type="component" value="Unassembled WGS sequence"/>
</dbReference>
<name>A0A9Q3ELN0_9BASI</name>
<reference evidence="3" key="1">
    <citation type="submission" date="2021-03" db="EMBL/GenBank/DDBJ databases">
        <title>Draft genome sequence of rust myrtle Austropuccinia psidii MF-1, a brazilian biotype.</title>
        <authorList>
            <person name="Quecine M.C."/>
            <person name="Pachon D.M.R."/>
            <person name="Bonatelli M.L."/>
            <person name="Correr F.H."/>
            <person name="Franceschini L.M."/>
            <person name="Leite T.F."/>
            <person name="Margarido G.R.A."/>
            <person name="Almeida C.A."/>
            <person name="Ferrarezi J.A."/>
            <person name="Labate C.A."/>
        </authorList>
    </citation>
    <scope>NUCLEOTIDE SEQUENCE</scope>
    <source>
        <strain evidence="3">MF-1</strain>
    </source>
</reference>
<dbReference type="OrthoDB" id="3251181at2759"/>
<feature type="compositionally biased region" description="Basic residues" evidence="1">
    <location>
        <begin position="152"/>
        <end position="163"/>
    </location>
</feature>
<feature type="region of interest" description="Disordered" evidence="1">
    <location>
        <begin position="150"/>
        <end position="169"/>
    </location>
</feature>
<comment type="caution">
    <text evidence="3">The sequence shown here is derived from an EMBL/GenBank/DDBJ whole genome shotgun (WGS) entry which is preliminary data.</text>
</comment>
<dbReference type="InterPro" id="IPR054722">
    <property type="entry name" value="PolX-like_BBD"/>
</dbReference>
<organism evidence="3 4">
    <name type="scientific">Austropuccinia psidii MF-1</name>
    <dbReference type="NCBI Taxonomy" id="1389203"/>
    <lineage>
        <taxon>Eukaryota</taxon>
        <taxon>Fungi</taxon>
        <taxon>Dikarya</taxon>
        <taxon>Basidiomycota</taxon>
        <taxon>Pucciniomycotina</taxon>
        <taxon>Pucciniomycetes</taxon>
        <taxon>Pucciniales</taxon>
        <taxon>Sphaerophragmiaceae</taxon>
        <taxon>Austropuccinia</taxon>
    </lineage>
</organism>
<sequence>MKDQYTSKKPLNKGQIWMNWKKSDYNGNLQVYIDNFQKFLFKLDSINIKVPLEIFSYCILGKLIEDTKLSQLIDVLTMNKEIIERPNLILNQLQEYVNHLNTKSKDKPLNPLALVSVSDHPYKITYYCANGHHNIKCTTHTKEECYVEHPHLRPPRQGNKRKLATSNKTTQPLHLSSAESLAIFSSEPSSHQILAVDCGTTHHMLNDERSFTKISNSNYLKVAIGDPQSSLLSKGVGKVLIICDGRRLLLEDCLFVPKLKCNLIMVIIPKDHLDWKLGPNRSTEILFGYENDISAYQVLQFSNFRILISHYVTFDETKFPSLCKPANTKLFPISLPSQPSEAVAVDETCTVALVSNNESLTEENLPIQTGVVDEFQPVPALAVVDKIYTDVSSEDGNEIPAISGIRIIGLLHPTLILSNLKTDNILP</sequence>
<accession>A0A9Q3ELN0</accession>
<evidence type="ECO:0000313" key="4">
    <source>
        <dbReference type="Proteomes" id="UP000765509"/>
    </source>
</evidence>
<evidence type="ECO:0000259" key="2">
    <source>
        <dbReference type="Pfam" id="PF22936"/>
    </source>
</evidence>
<evidence type="ECO:0000313" key="3">
    <source>
        <dbReference type="EMBL" id="MBW0524566.1"/>
    </source>
</evidence>